<dbReference type="AlphaFoldDB" id="A0AAV1Q6A1"/>
<dbReference type="Proteomes" id="UP001314229">
    <property type="component" value="Unassembled WGS sequence"/>
</dbReference>
<feature type="compositionally biased region" description="Low complexity" evidence="1">
    <location>
        <begin position="73"/>
        <end position="83"/>
    </location>
</feature>
<evidence type="ECO:0000313" key="2">
    <source>
        <dbReference type="EMBL" id="CAK6978914.1"/>
    </source>
</evidence>
<proteinExistence type="predicted"/>
<dbReference type="PANTHER" id="PTHR46601">
    <property type="entry name" value="ULP_PROTEASE DOMAIN-CONTAINING PROTEIN"/>
    <property type="match status" value="1"/>
</dbReference>
<feature type="compositionally biased region" description="Basic residues" evidence="1">
    <location>
        <begin position="55"/>
        <end position="72"/>
    </location>
</feature>
<accession>A0AAV1Q6A1</accession>
<comment type="caution">
    <text evidence="2">The sequence shown here is derived from an EMBL/GenBank/DDBJ whole genome shotgun (WGS) entry which is preliminary data.</text>
</comment>
<reference evidence="2 3" key="1">
    <citation type="submission" date="2024-01" db="EMBL/GenBank/DDBJ databases">
        <authorList>
            <person name="Alioto T."/>
            <person name="Alioto T."/>
            <person name="Gomez Garrido J."/>
        </authorList>
    </citation>
    <scope>NUCLEOTIDE SEQUENCE [LARGE SCALE GENOMIC DNA]</scope>
</reference>
<sequence length="805" mass="94122">MPLSAAEKQRRYRARRDKDPERRAKYLEWEKKKSRRDKEQGKKKSIHECSERAQRLQRRKWRKAQAKSRAAKKAVSVALSSLSTPPVSPESLQANQEEAGPSRQRSAGRKRSKRHQKKLGSLLMRLEKNLQKERKEKEKFKKRYHRLLKKKLSPRSKINREFRPLPKVIRKRLLFHAAFTKDLSDRYRRANSEKEKQLIAKISAGGRIVRKYRLRKYAETLLGFSRRRWRHYDKDPLTFNRRRNTRTADEIKNCVKLFFERDDVSRLTTGKKQTKTKYKVKKQKRFLMDTMINAHRQFLSEYPDRRISYSLFCHLRPYWVVTPTLSERETCLCKMHENLGFITDKLYHLKLLTHCNTEELVEQVVCDPHKKDCMYSQCDECKLNNFPIITLYEPTTLVSYTQWVTEEKKCSETVSYKMTVKKEMEGTLESLLDLFNAQLSKFKRHIFNIRQQFAFSRALKKELSTDECIIHVDFSENYGCKYSSEIQAVHFGASHQQATLHTGVLYVGPNASPICFSTVSPSRQKGPAAIWEHLRPVLNYIRQEHPEVKVLHFLSDGPCSQYRQRGNFYLFCTELYQRGFRKGTWNFFEANHGKGAPDGVGGVLKRLADDLVSKGSDIPDARSLFSALVRTETSIKLFYVEEEDIEKAIQAVPKNIPPVPSTMRLHQVVTQERGSLICRDVSCMCAATMKRLECQCPGSQVFSFLRDQTPSQCSAVDWTSRDIIGKWCMVRYEGDIYPGVVIATDDSDIQVKCMHSGGPNKFYWPVRDDVIWYLYDDVLRFIPAPLPITSRHVAIQSDIWLDYKK</sequence>
<keyword evidence="3" id="KW-1185">Reference proteome</keyword>
<name>A0AAV1Q6A1_SCOSC</name>
<gene>
    <name evidence="2" type="ORF">FSCOSCO3_A001435</name>
</gene>
<dbReference type="EMBL" id="CAWUFR010000526">
    <property type="protein sequence ID" value="CAK6978914.1"/>
    <property type="molecule type" value="Genomic_DNA"/>
</dbReference>
<feature type="region of interest" description="Disordered" evidence="1">
    <location>
        <begin position="1"/>
        <end position="119"/>
    </location>
</feature>
<organism evidence="2 3">
    <name type="scientific">Scomber scombrus</name>
    <name type="common">Atlantic mackerel</name>
    <name type="synonym">Scomber vernalis</name>
    <dbReference type="NCBI Taxonomy" id="13677"/>
    <lineage>
        <taxon>Eukaryota</taxon>
        <taxon>Metazoa</taxon>
        <taxon>Chordata</taxon>
        <taxon>Craniata</taxon>
        <taxon>Vertebrata</taxon>
        <taxon>Euteleostomi</taxon>
        <taxon>Actinopterygii</taxon>
        <taxon>Neopterygii</taxon>
        <taxon>Teleostei</taxon>
        <taxon>Neoteleostei</taxon>
        <taxon>Acanthomorphata</taxon>
        <taxon>Pelagiaria</taxon>
        <taxon>Scombriformes</taxon>
        <taxon>Scombridae</taxon>
        <taxon>Scomber</taxon>
    </lineage>
</organism>
<evidence type="ECO:0000256" key="1">
    <source>
        <dbReference type="SAM" id="MobiDB-lite"/>
    </source>
</evidence>
<dbReference type="PANTHER" id="PTHR46601:SF1">
    <property type="entry name" value="ADF-H DOMAIN-CONTAINING PROTEIN"/>
    <property type="match status" value="1"/>
</dbReference>
<protein>
    <submittedName>
        <fullName evidence="2">Unnamed protein product</fullName>
    </submittedName>
</protein>
<evidence type="ECO:0000313" key="3">
    <source>
        <dbReference type="Proteomes" id="UP001314229"/>
    </source>
</evidence>
<feature type="compositionally biased region" description="Basic residues" evidence="1">
    <location>
        <begin position="106"/>
        <end position="118"/>
    </location>
</feature>
<feature type="compositionally biased region" description="Basic and acidic residues" evidence="1">
    <location>
        <begin position="16"/>
        <end position="54"/>
    </location>
</feature>